<feature type="non-terminal residue" evidence="1">
    <location>
        <position position="1"/>
    </location>
</feature>
<protein>
    <submittedName>
        <fullName evidence="1">Uncharacterized protein</fullName>
    </submittedName>
</protein>
<dbReference type="Proteomes" id="UP001194580">
    <property type="component" value="Unassembled WGS sequence"/>
</dbReference>
<organism evidence="1 2">
    <name type="scientific">Linnemannia exigua</name>
    <dbReference type="NCBI Taxonomy" id="604196"/>
    <lineage>
        <taxon>Eukaryota</taxon>
        <taxon>Fungi</taxon>
        <taxon>Fungi incertae sedis</taxon>
        <taxon>Mucoromycota</taxon>
        <taxon>Mortierellomycotina</taxon>
        <taxon>Mortierellomycetes</taxon>
        <taxon>Mortierellales</taxon>
        <taxon>Mortierellaceae</taxon>
        <taxon>Linnemannia</taxon>
    </lineage>
</organism>
<dbReference type="EMBL" id="JAAAIL010003788">
    <property type="protein sequence ID" value="KAG0249209.1"/>
    <property type="molecule type" value="Genomic_DNA"/>
</dbReference>
<accession>A0AAD4D001</accession>
<gene>
    <name evidence="1" type="ORF">BGZ95_007629</name>
</gene>
<comment type="caution">
    <text evidence="1">The sequence shown here is derived from an EMBL/GenBank/DDBJ whole genome shotgun (WGS) entry which is preliminary data.</text>
</comment>
<sequence>QYREEYTAVPSEVFEHNGVKIEGPRLIELKKEFDKDVTDGLSMDELTNMFQAGN</sequence>
<evidence type="ECO:0000313" key="1">
    <source>
        <dbReference type="EMBL" id="KAG0249209.1"/>
    </source>
</evidence>
<feature type="non-terminal residue" evidence="1">
    <location>
        <position position="54"/>
    </location>
</feature>
<keyword evidence="2" id="KW-1185">Reference proteome</keyword>
<dbReference type="AlphaFoldDB" id="A0AAD4D001"/>
<name>A0AAD4D001_9FUNG</name>
<proteinExistence type="predicted"/>
<evidence type="ECO:0000313" key="2">
    <source>
        <dbReference type="Proteomes" id="UP001194580"/>
    </source>
</evidence>
<reference evidence="1" key="1">
    <citation type="journal article" date="2020" name="Fungal Divers.">
        <title>Resolving the Mortierellaceae phylogeny through synthesis of multi-gene phylogenetics and phylogenomics.</title>
        <authorList>
            <person name="Vandepol N."/>
            <person name="Liber J."/>
            <person name="Desiro A."/>
            <person name="Na H."/>
            <person name="Kennedy M."/>
            <person name="Barry K."/>
            <person name="Grigoriev I.V."/>
            <person name="Miller A.N."/>
            <person name="O'Donnell K."/>
            <person name="Stajich J.E."/>
            <person name="Bonito G."/>
        </authorList>
    </citation>
    <scope>NUCLEOTIDE SEQUENCE</scope>
    <source>
        <strain evidence="1">NRRL 28262</strain>
    </source>
</reference>